<evidence type="ECO:0000256" key="4">
    <source>
        <dbReference type="ARBA" id="ARBA00031552"/>
    </source>
</evidence>
<evidence type="ECO:0000313" key="8">
    <source>
        <dbReference type="EMBL" id="KAK1744192.1"/>
    </source>
</evidence>
<dbReference type="Gene3D" id="3.40.50.620">
    <property type="entry name" value="HUPs"/>
    <property type="match status" value="1"/>
</dbReference>
<dbReference type="Pfam" id="PF01902">
    <property type="entry name" value="Diphthami_syn_2"/>
    <property type="match status" value="1"/>
</dbReference>
<dbReference type="EMBL" id="JATAAI010000007">
    <property type="protein sequence ID" value="KAK1744192.1"/>
    <property type="molecule type" value="Genomic_DNA"/>
</dbReference>
<dbReference type="GO" id="GO:0017178">
    <property type="term" value="F:diphthine-ammonia ligase activity"/>
    <property type="evidence" value="ECO:0007669"/>
    <property type="project" value="UniProtKB-EC"/>
</dbReference>
<evidence type="ECO:0000256" key="1">
    <source>
        <dbReference type="ARBA" id="ARBA00012089"/>
    </source>
</evidence>
<dbReference type="EC" id="6.3.1.14" evidence="1"/>
<evidence type="ECO:0000256" key="2">
    <source>
        <dbReference type="ARBA" id="ARBA00018426"/>
    </source>
</evidence>
<name>A0AAD9DEG2_9STRA</name>
<dbReference type="Proteomes" id="UP001224775">
    <property type="component" value="Unassembled WGS sequence"/>
</dbReference>
<evidence type="ECO:0000259" key="7">
    <source>
        <dbReference type="Pfam" id="PF01902"/>
    </source>
</evidence>
<feature type="region of interest" description="Disordered" evidence="6">
    <location>
        <begin position="284"/>
        <end position="322"/>
    </location>
</feature>
<accession>A0AAD9DEG2</accession>
<comment type="catalytic activity">
    <reaction evidence="5">
        <text>diphthine-[translation elongation factor 2] + NH4(+) + ATP = diphthamide-[translation elongation factor 2] + AMP + diphosphate + H(+)</text>
        <dbReference type="Rhea" id="RHEA:19753"/>
        <dbReference type="Rhea" id="RHEA-COMP:10172"/>
        <dbReference type="Rhea" id="RHEA-COMP:10174"/>
        <dbReference type="ChEBI" id="CHEBI:15378"/>
        <dbReference type="ChEBI" id="CHEBI:16692"/>
        <dbReference type="ChEBI" id="CHEBI:28938"/>
        <dbReference type="ChEBI" id="CHEBI:30616"/>
        <dbReference type="ChEBI" id="CHEBI:33019"/>
        <dbReference type="ChEBI" id="CHEBI:82696"/>
        <dbReference type="ChEBI" id="CHEBI:456215"/>
        <dbReference type="EC" id="6.3.1.14"/>
    </reaction>
</comment>
<dbReference type="Gene3D" id="3.90.1490.10">
    <property type="entry name" value="putative n-type atp pyrophosphatase, domain 2"/>
    <property type="match status" value="1"/>
</dbReference>
<reference evidence="8" key="1">
    <citation type="submission" date="2023-06" db="EMBL/GenBank/DDBJ databases">
        <title>Survivors Of The Sea: Transcriptome response of Skeletonema marinoi to long-term dormancy.</title>
        <authorList>
            <person name="Pinder M.I.M."/>
            <person name="Kourtchenko O."/>
            <person name="Robertson E.K."/>
            <person name="Larsson T."/>
            <person name="Maumus F."/>
            <person name="Osuna-Cruz C.M."/>
            <person name="Vancaester E."/>
            <person name="Stenow R."/>
            <person name="Vandepoele K."/>
            <person name="Ploug H."/>
            <person name="Bruchert V."/>
            <person name="Godhe A."/>
            <person name="Topel M."/>
        </authorList>
    </citation>
    <scope>NUCLEOTIDE SEQUENCE</scope>
    <source>
        <strain evidence="8">R05AC</strain>
    </source>
</reference>
<gene>
    <name evidence="8" type="ORF">QTG54_004725</name>
</gene>
<comment type="caution">
    <text evidence="8">The sequence shown here is derived from an EMBL/GenBank/DDBJ whole genome shotgun (WGS) entry which is preliminary data.</text>
</comment>
<evidence type="ECO:0000313" key="9">
    <source>
        <dbReference type="Proteomes" id="UP001224775"/>
    </source>
</evidence>
<dbReference type="SUPFAM" id="SSF52402">
    <property type="entry name" value="Adenine nucleotide alpha hydrolases-like"/>
    <property type="match status" value="1"/>
</dbReference>
<organism evidence="8 9">
    <name type="scientific">Skeletonema marinoi</name>
    <dbReference type="NCBI Taxonomy" id="267567"/>
    <lineage>
        <taxon>Eukaryota</taxon>
        <taxon>Sar</taxon>
        <taxon>Stramenopiles</taxon>
        <taxon>Ochrophyta</taxon>
        <taxon>Bacillariophyta</taxon>
        <taxon>Coscinodiscophyceae</taxon>
        <taxon>Thalassiosirophycidae</taxon>
        <taxon>Thalassiosirales</taxon>
        <taxon>Skeletonemataceae</taxon>
        <taxon>Skeletonema</taxon>
        <taxon>Skeletonema marinoi-dohrnii complex</taxon>
    </lineage>
</organism>
<dbReference type="InterPro" id="IPR014729">
    <property type="entry name" value="Rossmann-like_a/b/a_fold"/>
</dbReference>
<sequence length="389" mass="43068">MDVKPAITAISWTGGKDCNLALLYAKRDSSLDPRYLVVFRISEQAFHAHPIPLMRKQAESLGLELLFVDFPEGTTDYFQAYVDGIRNLNDTYGITTISTGDMDLVGTMERNWMERCCEAAEDFEIIFSCVKSPFFDASWINRKLDRTALDDMKKMISSGLTPEQINDGVKPLDLCGERGEYHTMCIGGPLQEGDKMKRALAERVKQEMEGPMSNNGPPDTNHHVGMNGMNNGLPPANKMPRMSEAPSLSSSMSMSAPISASPIDHNAIGGVGIELSSAGIATNTITSSTPSKKRPRSPNANSSGNVSAFQAQKSSDDEMSLRRRGDGIAVSNRLIVTMKKNQSLASELYAYRRKIYLLEKERDYRRNECRIAGKRIGELKEHGEGLKKR</sequence>
<dbReference type="AlphaFoldDB" id="A0AAD9DEG2"/>
<dbReference type="InterPro" id="IPR002761">
    <property type="entry name" value="Diphthami_syn_dom"/>
</dbReference>
<evidence type="ECO:0000256" key="3">
    <source>
        <dbReference type="ARBA" id="ARBA00029814"/>
    </source>
</evidence>
<protein>
    <recommendedName>
        <fullName evidence="2">Diphthine--ammonia ligase</fullName>
        <ecNumber evidence="1">6.3.1.14</ecNumber>
    </recommendedName>
    <alternativeName>
        <fullName evidence="3">Diphthamide synthase</fullName>
    </alternativeName>
    <alternativeName>
        <fullName evidence="4">Diphthamide synthetase</fullName>
    </alternativeName>
</protein>
<proteinExistence type="predicted"/>
<feature type="compositionally biased region" description="Polar residues" evidence="6">
    <location>
        <begin position="299"/>
        <end position="313"/>
    </location>
</feature>
<keyword evidence="8" id="KW-0436">Ligase</keyword>
<evidence type="ECO:0000256" key="5">
    <source>
        <dbReference type="ARBA" id="ARBA00048108"/>
    </source>
</evidence>
<evidence type="ECO:0000256" key="6">
    <source>
        <dbReference type="SAM" id="MobiDB-lite"/>
    </source>
</evidence>
<keyword evidence="9" id="KW-1185">Reference proteome</keyword>
<feature type="domain" description="Diphthamide synthase" evidence="7">
    <location>
        <begin position="8"/>
        <end position="118"/>
    </location>
</feature>